<evidence type="ECO:0000313" key="6">
    <source>
        <dbReference type="EMBL" id="KAJ6244174.1"/>
    </source>
</evidence>
<evidence type="ECO:0000259" key="5">
    <source>
        <dbReference type="Pfam" id="PF17102"/>
    </source>
</evidence>
<comment type="similarity">
    <text evidence="1">Belongs to the stealth family.</text>
</comment>
<sequence length="598" mass="72407">MKEYKKPLKKSKVLMAIIFILGFFLIVLFITNQKEKNKECDYSSLNLNVLNEMRKEFWKNEELSWVPNYLRDRELGSSVLELPNKFLKKDNKNTLQKQDNIGRRYYKKTQGYPPIDAVIMWVNGSDTIFQKEKQNEYFKYDNCEKNCPYLIETKMSWCCPTRNKKENKVRFTEHHELKYLLRQIERFAPWIRRIYLVTNNQIPNWLDLSNERIQIAVPSEFVKYPESLPTFSSPALESQIHRIKGLSRLFLYFNDDFFITKPIWPSDFITQDNQYKLRTAWHIAKSDLKIYQRNPLQKTLSKPDNIYTESVKYTDTIFDLTFGKGNRKVAPHAPMIIDREIMERIWKEWPNEMEQTARSKFRLGNQMHYQTTFLIYVQNSWINLNFCNFFYLYFDNDHDKLFNYQEIKKISYQISELFDKDTHDLFSIIIDQIQSIRKVLYDESDISKNNYRQDDSRYKNYPNNANAHEHDSEYPILDLKVDCEILEKIPLIVEYYKKIMKKNKSKLKLYKSIGLQTEDHYFTMIRRIKDLKKAFDKINEQENIHFISFNDDFGYRRKSQLIKFDKEFHRLANEHWPNKSQFELPENKLNKNLRVKYS</sequence>
<feature type="domain" description="Stealth protein CR2 conserved region 2" evidence="4">
    <location>
        <begin position="170"/>
        <end position="275"/>
    </location>
</feature>
<dbReference type="InterPro" id="IPR047141">
    <property type="entry name" value="Stealth"/>
</dbReference>
<dbReference type="PANTHER" id="PTHR24045">
    <property type="match status" value="1"/>
</dbReference>
<feature type="domain" description="Stealth protein CR3 conserved region 3" evidence="5">
    <location>
        <begin position="332"/>
        <end position="376"/>
    </location>
</feature>
<evidence type="ECO:0000256" key="3">
    <source>
        <dbReference type="SAM" id="Phobius"/>
    </source>
</evidence>
<evidence type="ECO:0000256" key="2">
    <source>
        <dbReference type="ARBA" id="ARBA00022679"/>
    </source>
</evidence>
<organism evidence="6 7">
    <name type="scientific">Anaeramoeba flamelloides</name>
    <dbReference type="NCBI Taxonomy" id="1746091"/>
    <lineage>
        <taxon>Eukaryota</taxon>
        <taxon>Metamonada</taxon>
        <taxon>Anaeramoebidae</taxon>
        <taxon>Anaeramoeba</taxon>
    </lineage>
</organism>
<evidence type="ECO:0000259" key="4">
    <source>
        <dbReference type="Pfam" id="PF11380"/>
    </source>
</evidence>
<evidence type="ECO:0000256" key="1">
    <source>
        <dbReference type="ARBA" id="ARBA00007583"/>
    </source>
</evidence>
<feature type="transmembrane region" description="Helical" evidence="3">
    <location>
        <begin position="12"/>
        <end position="30"/>
    </location>
</feature>
<keyword evidence="3" id="KW-0812">Transmembrane</keyword>
<keyword evidence="7" id="KW-1185">Reference proteome</keyword>
<keyword evidence="3" id="KW-0472">Membrane</keyword>
<comment type="caution">
    <text evidence="6">The sequence shown here is derived from an EMBL/GenBank/DDBJ whole genome shotgun (WGS) entry which is preliminary data.</text>
</comment>
<dbReference type="EMBL" id="JAOAOG010000166">
    <property type="protein sequence ID" value="KAJ6244174.1"/>
    <property type="molecule type" value="Genomic_DNA"/>
</dbReference>
<dbReference type="InterPro" id="IPR021520">
    <property type="entry name" value="Stealth_CR2"/>
</dbReference>
<keyword evidence="3" id="KW-1133">Transmembrane helix</keyword>
<dbReference type="InterPro" id="IPR031357">
    <property type="entry name" value="Stealth_CR3"/>
</dbReference>
<evidence type="ECO:0000313" key="7">
    <source>
        <dbReference type="Proteomes" id="UP001150062"/>
    </source>
</evidence>
<dbReference type="Pfam" id="PF17102">
    <property type="entry name" value="Stealth_CR3"/>
    <property type="match status" value="1"/>
</dbReference>
<dbReference type="Pfam" id="PF11380">
    <property type="entry name" value="Stealth_CR2"/>
    <property type="match status" value="1"/>
</dbReference>
<dbReference type="PANTHER" id="PTHR24045:SF0">
    <property type="entry name" value="N-ACETYLGLUCOSAMINE-1-PHOSPHOTRANSFERASE SUBUNITS ALPHA_BETA"/>
    <property type="match status" value="1"/>
</dbReference>
<proteinExistence type="inferred from homology"/>
<reference evidence="6" key="1">
    <citation type="submission" date="2022-08" db="EMBL/GenBank/DDBJ databases">
        <title>Novel sulfate-reducing endosymbionts in the free-living metamonad Anaeramoeba.</title>
        <authorList>
            <person name="Jerlstrom-Hultqvist J."/>
            <person name="Cepicka I."/>
            <person name="Gallot-Lavallee L."/>
            <person name="Salas-Leiva D."/>
            <person name="Curtis B.A."/>
            <person name="Zahonova K."/>
            <person name="Pipaliya S."/>
            <person name="Dacks J."/>
            <person name="Roger A.J."/>
        </authorList>
    </citation>
    <scope>NUCLEOTIDE SEQUENCE</scope>
    <source>
        <strain evidence="6">Schooner1</strain>
    </source>
</reference>
<dbReference type="Proteomes" id="UP001150062">
    <property type="component" value="Unassembled WGS sequence"/>
</dbReference>
<protein>
    <submittedName>
        <fullName evidence="6">Uncharacterized protein</fullName>
    </submittedName>
</protein>
<keyword evidence="2" id="KW-0808">Transferase</keyword>
<accession>A0ABQ8YHU4</accession>
<name>A0ABQ8YHU4_9EUKA</name>
<gene>
    <name evidence="6" type="ORF">M0813_21438</name>
</gene>